<feature type="coiled-coil region" evidence="1">
    <location>
        <begin position="17"/>
        <end position="80"/>
    </location>
</feature>
<feature type="coiled-coil region" evidence="1">
    <location>
        <begin position="209"/>
        <end position="307"/>
    </location>
</feature>
<organism evidence="2 3">
    <name type="scientific">Caenorhabditis nigoni</name>
    <dbReference type="NCBI Taxonomy" id="1611254"/>
    <lineage>
        <taxon>Eukaryota</taxon>
        <taxon>Metazoa</taxon>
        <taxon>Ecdysozoa</taxon>
        <taxon>Nematoda</taxon>
        <taxon>Chromadorea</taxon>
        <taxon>Rhabditida</taxon>
        <taxon>Rhabditina</taxon>
        <taxon>Rhabditomorpha</taxon>
        <taxon>Rhabditoidea</taxon>
        <taxon>Rhabditidae</taxon>
        <taxon>Peloderinae</taxon>
        <taxon>Caenorhabditis</taxon>
    </lineage>
</organism>
<dbReference type="AlphaFoldDB" id="A0A2G5V905"/>
<dbReference type="OrthoDB" id="765176at2759"/>
<keyword evidence="1" id="KW-0175">Coiled coil</keyword>
<feature type="coiled-coil region" evidence="1">
    <location>
        <begin position="105"/>
        <end position="175"/>
    </location>
</feature>
<evidence type="ECO:0000313" key="2">
    <source>
        <dbReference type="EMBL" id="PIC48259.1"/>
    </source>
</evidence>
<protein>
    <submittedName>
        <fullName evidence="2">Uncharacterized protein</fullName>
    </submittedName>
</protein>
<keyword evidence="3" id="KW-1185">Reference proteome</keyword>
<proteinExistence type="predicted"/>
<feature type="coiled-coil region" evidence="1">
    <location>
        <begin position="379"/>
        <end position="463"/>
    </location>
</feature>
<evidence type="ECO:0000313" key="3">
    <source>
        <dbReference type="Proteomes" id="UP000230233"/>
    </source>
</evidence>
<comment type="caution">
    <text evidence="2">The sequence shown here is derived from an EMBL/GenBank/DDBJ whole genome shotgun (WGS) entry which is preliminary data.</text>
</comment>
<evidence type="ECO:0000256" key="1">
    <source>
        <dbReference type="SAM" id="Coils"/>
    </source>
</evidence>
<gene>
    <name evidence="2" type="primary">Cnig_chr_II.g7303</name>
    <name evidence="2" type="ORF">B9Z55_007303</name>
</gene>
<accession>A0A2G5V905</accession>
<dbReference type="Proteomes" id="UP000230233">
    <property type="component" value="Chromosome II"/>
</dbReference>
<reference evidence="3" key="1">
    <citation type="submission" date="2017-10" db="EMBL/GenBank/DDBJ databases">
        <title>Rapid genome shrinkage in a self-fertile nematode reveals novel sperm competition proteins.</title>
        <authorList>
            <person name="Yin D."/>
            <person name="Schwarz E.M."/>
            <person name="Thomas C.G."/>
            <person name="Felde R.L."/>
            <person name="Korf I.F."/>
            <person name="Cutter A.D."/>
            <person name="Schartner C.M."/>
            <person name="Ralston E.J."/>
            <person name="Meyer B.J."/>
            <person name="Haag E.S."/>
        </authorList>
    </citation>
    <scope>NUCLEOTIDE SEQUENCE [LARGE SCALE GENOMIC DNA]</scope>
    <source>
        <strain evidence="3">JU1422</strain>
    </source>
</reference>
<name>A0A2G5V905_9PELO</name>
<dbReference type="EMBL" id="PDUG01000002">
    <property type="protein sequence ID" value="PIC48259.1"/>
    <property type="molecule type" value="Genomic_DNA"/>
</dbReference>
<sequence>MAPPKPPGACKFSFRTTAQFEEEIRNLSEILQKKNEEISQMNVDFAAVIKDTMDESNQKTADLKRKIRDLEAKISEKDGEIDAELVIPGTSSDRVIIKNSGIFEIQNLKDRLEKLDRLIKHKDSQIESLQAEKSQTHYDFNEKMKEALQIADRDLDEANQKINNLQRKLEISTKEAERFFSDLQKIAVGNTKTPSKESQDVPDASGFMARKLKAENIGLKLDNDRLNAKIQNYDSQHTAEIKELNRKIDNLQNRLESEVSARLEAKRELDHSFDQRVNDKKAYDKDLERHQEKIHILETRVKNAEAASFQCTEDGRNKEKLLTKQIKGLQAQVAAYGHMTAVQDKDATIWKLTMDLQAALMENDRLKSELSAKNAYGGDEELQKRIETLTDELEEKRAVIAHYDQKDSRLDEAFEEIQNLRRANQELSRKLSNGSDGHLQKRIESLTVELKKQKDAFDQAKARNYDTNLHLMAKIEELKANNGHQNDSG</sequence>